<name>A0ABT4TRF7_9ACTN</name>
<dbReference type="InterPro" id="IPR036465">
    <property type="entry name" value="vWFA_dom_sf"/>
</dbReference>
<dbReference type="RefSeq" id="WP_270679882.1">
    <property type="nucleotide sequence ID" value="NZ_JAQFWP010000050.1"/>
</dbReference>
<dbReference type="Proteomes" id="UP001165685">
    <property type="component" value="Unassembled WGS sequence"/>
</dbReference>
<dbReference type="Gene3D" id="3.40.50.410">
    <property type="entry name" value="von Willebrand factor, type A domain"/>
    <property type="match status" value="1"/>
</dbReference>
<dbReference type="SUPFAM" id="SSF53850">
    <property type="entry name" value="Periplasmic binding protein-like II"/>
    <property type="match status" value="1"/>
</dbReference>
<dbReference type="SUPFAM" id="SSF53300">
    <property type="entry name" value="vWA-like"/>
    <property type="match status" value="1"/>
</dbReference>
<keyword evidence="5" id="KW-1185">Reference proteome</keyword>
<evidence type="ECO:0000313" key="5">
    <source>
        <dbReference type="Proteomes" id="UP001165685"/>
    </source>
</evidence>
<dbReference type="PROSITE" id="PS50234">
    <property type="entry name" value="VWFA"/>
    <property type="match status" value="1"/>
</dbReference>
<dbReference type="EMBL" id="JAQFWP010000050">
    <property type="protein sequence ID" value="MDA2807253.1"/>
    <property type="molecule type" value="Genomic_DNA"/>
</dbReference>
<protein>
    <submittedName>
        <fullName evidence="4">Substrate-binding and VWA domain-containing protein</fullName>
    </submittedName>
</protein>
<dbReference type="SMART" id="SM00327">
    <property type="entry name" value="VWA"/>
    <property type="match status" value="1"/>
</dbReference>
<feature type="transmembrane region" description="Helical" evidence="2">
    <location>
        <begin position="32"/>
        <end position="55"/>
    </location>
</feature>
<organism evidence="4 5">
    <name type="scientific">Nocardiopsis suaedae</name>
    <dbReference type="NCBI Taxonomy" id="3018444"/>
    <lineage>
        <taxon>Bacteria</taxon>
        <taxon>Bacillati</taxon>
        <taxon>Actinomycetota</taxon>
        <taxon>Actinomycetes</taxon>
        <taxon>Streptosporangiales</taxon>
        <taxon>Nocardiopsidaceae</taxon>
        <taxon>Nocardiopsis</taxon>
    </lineage>
</organism>
<dbReference type="Pfam" id="PF13531">
    <property type="entry name" value="SBP_bac_11"/>
    <property type="match status" value="1"/>
</dbReference>
<keyword evidence="2" id="KW-0472">Membrane</keyword>
<sequence>MGRHRGNHADDGDADPRGAEGRSRRRRRRGGAVAALSSAVAIILAVGLTGTYIFLNQSGCSGQDVTLDVAVSPELTTAVQGVAQEFNEQDYAVDGQCVRVSARGIASADVAYGITGGGPTMGDTESQVWIPDSSLWVNFVKENSGDGVVDDTGTSVASSPLVLAQPEKVAEKDDDKASWKTLVPTAAPGADGDDTDVRLVDPVRSSSGLATLALVSDAIGGGDEEGQAQLVAAIQALQEGATPSEEAAFEAFAEQSAGDGASPVLVLSEQAAARYNQDHADAPARVRYPDSGSYSLDYPYVTRTDDPLTTRAAQVFRGALEEDAAQKRLQREGFRTADGKADSGALPEAQGFQADIPENLPTPNNETVERLTQAWNQFKLGTRLLTIVDVSGSMLEEVPGTGMSRMQVTTAAADQGLSLFNDRTELGLWEFSTGLDGDRDHRELLPVGELAGEGAETATHRQDVAAELAALEPVPDGNTGLYDTYLAAYREMASSYKSDKVNAILMLTDGNNDDPDGVSLKELASTIEEESNPHHPIPVFTIAFGPGIDLEPMEKVAELTGGEAYKTENPAEIGDIFLQAFSQRLENQQGGQGQAGS</sequence>
<evidence type="ECO:0000259" key="3">
    <source>
        <dbReference type="PROSITE" id="PS50234"/>
    </source>
</evidence>
<accession>A0ABT4TRF7</accession>
<dbReference type="InterPro" id="IPR002035">
    <property type="entry name" value="VWF_A"/>
</dbReference>
<feature type="region of interest" description="Disordered" evidence="1">
    <location>
        <begin position="1"/>
        <end position="30"/>
    </location>
</feature>
<reference evidence="4" key="1">
    <citation type="submission" date="2023-01" db="EMBL/GenBank/DDBJ databases">
        <title>Draft genome sequence of Nocardiopsis sp. LSu2-4 isolated from halophytes.</title>
        <authorList>
            <person name="Duangmal K."/>
            <person name="Chantavorakit T."/>
        </authorList>
    </citation>
    <scope>NUCLEOTIDE SEQUENCE</scope>
    <source>
        <strain evidence="4">LSu2-4</strain>
    </source>
</reference>
<gene>
    <name evidence="4" type="ORF">O4U47_22290</name>
</gene>
<evidence type="ECO:0000256" key="1">
    <source>
        <dbReference type="SAM" id="MobiDB-lite"/>
    </source>
</evidence>
<proteinExistence type="predicted"/>
<feature type="domain" description="VWFA" evidence="3">
    <location>
        <begin position="383"/>
        <end position="581"/>
    </location>
</feature>
<keyword evidence="2" id="KW-1133">Transmembrane helix</keyword>
<evidence type="ECO:0000313" key="4">
    <source>
        <dbReference type="EMBL" id="MDA2807253.1"/>
    </source>
</evidence>
<evidence type="ECO:0000256" key="2">
    <source>
        <dbReference type="SAM" id="Phobius"/>
    </source>
</evidence>
<feature type="compositionally biased region" description="Basic and acidic residues" evidence="1">
    <location>
        <begin position="7"/>
        <end position="22"/>
    </location>
</feature>
<comment type="caution">
    <text evidence="4">The sequence shown here is derived from an EMBL/GenBank/DDBJ whole genome shotgun (WGS) entry which is preliminary data.</text>
</comment>
<keyword evidence="2" id="KW-0812">Transmembrane</keyword>